<dbReference type="Proteomes" id="UP000297703">
    <property type="component" value="Unassembled WGS sequence"/>
</dbReference>
<reference evidence="2 3" key="2">
    <citation type="submission" date="2019-04" db="EMBL/GenBank/DDBJ databases">
        <title>The genome sequence of big-headed turtle.</title>
        <authorList>
            <person name="Gong S."/>
        </authorList>
    </citation>
    <scope>NUCLEOTIDE SEQUENCE [LARGE SCALE GENOMIC DNA]</scope>
    <source>
        <strain evidence="2">DO16091913</strain>
        <tissue evidence="2">Muscle</tissue>
    </source>
</reference>
<evidence type="ECO:0000256" key="1">
    <source>
        <dbReference type="SAM" id="MobiDB-lite"/>
    </source>
</evidence>
<feature type="region of interest" description="Disordered" evidence="1">
    <location>
        <begin position="1"/>
        <end position="42"/>
    </location>
</feature>
<gene>
    <name evidence="2" type="ORF">DR999_PMT20936</name>
</gene>
<reference evidence="2 3" key="1">
    <citation type="submission" date="2019-04" db="EMBL/GenBank/DDBJ databases">
        <title>Draft genome of the big-headed turtle Platysternon megacephalum.</title>
        <authorList>
            <person name="Gong S."/>
        </authorList>
    </citation>
    <scope>NUCLEOTIDE SEQUENCE [LARGE SCALE GENOMIC DNA]</scope>
    <source>
        <strain evidence="2">DO16091913</strain>
        <tissue evidence="2">Muscle</tissue>
    </source>
</reference>
<evidence type="ECO:0000313" key="2">
    <source>
        <dbReference type="EMBL" id="TFJ97247.1"/>
    </source>
</evidence>
<comment type="caution">
    <text evidence="2">The sequence shown here is derived from an EMBL/GenBank/DDBJ whole genome shotgun (WGS) entry which is preliminary data.</text>
</comment>
<protein>
    <submittedName>
        <fullName evidence="2">SITS-binding protein-like</fullName>
    </submittedName>
</protein>
<name>A0A4D9DLV6_9SAUR</name>
<sequence length="132" mass="14091">MHAPQNPWACVTPEEEKATQQRQMRPAGAGSPRPTSPGGTLCSQPSICQAGKCRGCQAQLGEASWTCDGQSAGITVDQTARRQKTSGGTDKPLLGRCWAETRSSLQLRHLNQHAPETLSRARKPAGTARVSI</sequence>
<dbReference type="EMBL" id="QXTE01000516">
    <property type="protein sequence ID" value="TFJ97247.1"/>
    <property type="molecule type" value="Genomic_DNA"/>
</dbReference>
<proteinExistence type="predicted"/>
<organism evidence="2 3">
    <name type="scientific">Platysternon megacephalum</name>
    <name type="common">big-headed turtle</name>
    <dbReference type="NCBI Taxonomy" id="55544"/>
    <lineage>
        <taxon>Eukaryota</taxon>
        <taxon>Metazoa</taxon>
        <taxon>Chordata</taxon>
        <taxon>Craniata</taxon>
        <taxon>Vertebrata</taxon>
        <taxon>Euteleostomi</taxon>
        <taxon>Archelosauria</taxon>
        <taxon>Testudinata</taxon>
        <taxon>Testudines</taxon>
        <taxon>Cryptodira</taxon>
        <taxon>Durocryptodira</taxon>
        <taxon>Testudinoidea</taxon>
        <taxon>Platysternidae</taxon>
        <taxon>Platysternon</taxon>
    </lineage>
</organism>
<evidence type="ECO:0000313" key="3">
    <source>
        <dbReference type="Proteomes" id="UP000297703"/>
    </source>
</evidence>
<accession>A0A4D9DLV6</accession>
<keyword evidence="3" id="KW-1185">Reference proteome</keyword>
<dbReference type="AlphaFoldDB" id="A0A4D9DLV6"/>
<feature type="region of interest" description="Disordered" evidence="1">
    <location>
        <begin position="111"/>
        <end position="132"/>
    </location>
</feature>